<dbReference type="Pfam" id="PF21388">
    <property type="entry name" value="SPATA2_PUB-like"/>
    <property type="match status" value="1"/>
</dbReference>
<sequence>GGKPAASPPMEVRPRQELFRKYVQWVERRLQAQEEEQDEDGVGGRPGEEELLAEAGALLVTPPSEPAQRFRLVPFYEVAENTLHSPRDSGLRALETAFATLETVCVNLLLFPWKKEFRCIKTFTGPFVYLLKAALCDSDLRTLLRSMGYTQDKDLQLRAGAPPGGTPHLRQLAFELFLARAECRLIADAVLRAGEGATEIGALEARRGARDERDRERGRTCVRRSVRSSRSVDVADGAGSWQPAVRPVLRATLSLRKDPCCQEPEEGPAGDCPRAAMAPLCPARFLARTPPTEPPEPLAYQLDELDLYADRAMLRQPPTPPPRPPARDLWGPRGQGTKCQGCARWYPGSVACSQSAKKLCPACCAEDPPRPCPRPLDAHLLAAEKLSVYPGAPARPQWLQKPPTAPKPHLSKPAMVPGGSRCGFCDKPGASHTCLICSKVSCTPCMTLYARDVCGRKNAHHSFTPNHQLSYKCGVLSHLVHR</sequence>
<evidence type="ECO:0000259" key="3">
    <source>
        <dbReference type="Pfam" id="PF21388"/>
    </source>
</evidence>
<dbReference type="GeneTree" id="ENSGT00530000063956"/>
<reference evidence="4" key="2">
    <citation type="submission" date="2025-08" db="UniProtKB">
        <authorList>
            <consortium name="Ensembl"/>
        </authorList>
    </citation>
    <scope>IDENTIFICATION</scope>
</reference>
<dbReference type="AlphaFoldDB" id="A0A8C9TV11"/>
<evidence type="ECO:0000256" key="2">
    <source>
        <dbReference type="SAM" id="MobiDB-lite"/>
    </source>
</evidence>
<reference evidence="4" key="3">
    <citation type="submission" date="2025-09" db="UniProtKB">
        <authorList>
            <consortium name="Ensembl"/>
        </authorList>
    </citation>
    <scope>IDENTIFICATION</scope>
</reference>
<reference evidence="4 5" key="1">
    <citation type="submission" date="2019-04" db="EMBL/GenBank/DDBJ databases">
        <authorList>
            <consortium name="Wellcome Sanger Institute Data Sharing"/>
        </authorList>
    </citation>
    <scope>NUCLEOTIDE SEQUENCE [LARGE SCALE GENOMIC DNA]</scope>
</reference>
<dbReference type="Ensembl" id="ENSSFOT00015081974.1">
    <property type="protein sequence ID" value="ENSSFOP00015058370.1"/>
    <property type="gene ID" value="ENSSFOG00015029135.1"/>
</dbReference>
<dbReference type="PANTHER" id="PTHR15326">
    <property type="entry name" value="SPERMATOGENESIS-ASSOCIATED PROTEIN 2/TAMOZHENNIC"/>
    <property type="match status" value="1"/>
</dbReference>
<evidence type="ECO:0000313" key="5">
    <source>
        <dbReference type="Proteomes" id="UP000694397"/>
    </source>
</evidence>
<comment type="similarity">
    <text evidence="1">Belongs to the SPATA2 family.</text>
</comment>
<dbReference type="GO" id="GO:0010803">
    <property type="term" value="P:regulation of tumor necrosis factor-mediated signaling pathway"/>
    <property type="evidence" value="ECO:0007669"/>
    <property type="project" value="TreeGrafter"/>
</dbReference>
<name>A0A8C9TV11_SCLFO</name>
<dbReference type="GO" id="GO:0070536">
    <property type="term" value="P:protein K63-linked deubiquitination"/>
    <property type="evidence" value="ECO:0007669"/>
    <property type="project" value="TreeGrafter"/>
</dbReference>
<dbReference type="GO" id="GO:0005737">
    <property type="term" value="C:cytoplasm"/>
    <property type="evidence" value="ECO:0007669"/>
    <property type="project" value="TreeGrafter"/>
</dbReference>
<dbReference type="InterPro" id="IPR048839">
    <property type="entry name" value="SPATA2_PUB-like"/>
</dbReference>
<dbReference type="PANTHER" id="PTHR15326:SF8">
    <property type="entry name" value="SPERMATOGENESIS-ASSOCIATED PROTEIN 2"/>
    <property type="match status" value="1"/>
</dbReference>
<gene>
    <name evidence="4" type="primary">SPATA2</name>
    <name evidence="4" type="synonym">LOC108926413</name>
</gene>
<protein>
    <submittedName>
        <fullName evidence="4">Spermatosis associated 2</fullName>
    </submittedName>
</protein>
<accession>A0A8C9TV11</accession>
<proteinExistence type="inferred from homology"/>
<dbReference type="GO" id="GO:0060544">
    <property type="term" value="P:regulation of necroptotic process"/>
    <property type="evidence" value="ECO:0007669"/>
    <property type="project" value="TreeGrafter"/>
</dbReference>
<feature type="domain" description="Spermatogenesis-associated protein 2 PUB-like" evidence="3">
    <location>
        <begin position="18"/>
        <end position="212"/>
    </location>
</feature>
<dbReference type="GO" id="GO:1990108">
    <property type="term" value="P:protein linear deubiquitination"/>
    <property type="evidence" value="ECO:0007669"/>
    <property type="project" value="TreeGrafter"/>
</dbReference>
<keyword evidence="5" id="KW-1185">Reference proteome</keyword>
<dbReference type="Proteomes" id="UP000694397">
    <property type="component" value="Chromosome 5"/>
</dbReference>
<evidence type="ECO:0000313" key="4">
    <source>
        <dbReference type="Ensembl" id="ENSSFOP00015058370.1"/>
    </source>
</evidence>
<dbReference type="Gene3D" id="1.20.58.2190">
    <property type="match status" value="1"/>
</dbReference>
<evidence type="ECO:0000256" key="1">
    <source>
        <dbReference type="ARBA" id="ARBA00038142"/>
    </source>
</evidence>
<feature type="region of interest" description="Disordered" evidence="2">
    <location>
        <begin position="393"/>
        <end position="412"/>
    </location>
</feature>
<dbReference type="OrthoDB" id="9989817at2759"/>
<organism evidence="4 5">
    <name type="scientific">Scleropages formosus</name>
    <name type="common">Asian bonytongue</name>
    <name type="synonym">Osteoglossum formosum</name>
    <dbReference type="NCBI Taxonomy" id="113540"/>
    <lineage>
        <taxon>Eukaryota</taxon>
        <taxon>Metazoa</taxon>
        <taxon>Chordata</taxon>
        <taxon>Craniata</taxon>
        <taxon>Vertebrata</taxon>
        <taxon>Euteleostomi</taxon>
        <taxon>Actinopterygii</taxon>
        <taxon>Neopterygii</taxon>
        <taxon>Teleostei</taxon>
        <taxon>Osteoglossocephala</taxon>
        <taxon>Osteoglossomorpha</taxon>
        <taxon>Osteoglossiformes</taxon>
        <taxon>Osteoglossidae</taxon>
        <taxon>Scleropages</taxon>
    </lineage>
</organism>